<feature type="domain" description="Ndc10" evidence="3">
    <location>
        <begin position="485"/>
        <end position="611"/>
    </location>
</feature>
<sequence>MCTPLNDAFDMPFTFVELQKAKDVLDACEFVSPSTKSCYSSRIAMWIHYCNMYCRGDDHVTESRLSDYVEWMVSSGAAERIRQGVTHLQQVLRNQLQGVLCYWRIQNGGRTNISDPRLGAIFIEKWQQIAMRFPRPRQARRTEPIYGTNKPHGGAPNENIKQHVPGMIPHVNQIGGIPYGNQGNGMRMQHLVPRDHVGHPAGLVTSIAPSAGPIPHNISTVPGAPHTGYTQGIPPTQQQFPPGPVSDARIYEQQPYPRSQYYTDRDARYPQDMRLPQPYSHQQKLAPTPTQPEQTLQPRAPVTRLGLSPSRNLSGFTSGPSYPSAMNVPRPIAPLTKNDSYHMKPASRPPIEQLSIPGDVQQAHSLNSRQDQHSDGPLPSNIQRHLPDDTRSLSAMPGGESPQLELTAVSAPSSPVLAINMVDEIEQALEGVLPDTLPEWNRNIANASMTASEGHLLNINEEIALSIQQLGNVADRHIQSRAHHALGMNTWMPVSKRNSLTLADFSIEELPPGESEIPAEQESKADEISEQGLHVEQAPKVLAIAMRPESEDLSNFVDDKTVVLRHINPLLCSWSALAMLLFARWHISNEAAPDFSNTEWQSQRLFQWGTDKPSAEENDNIANLFASAMSKVSNDKIDDTKAMSECGFFYADAFSLVKPTAAGIKGLDTVDTIDAAVLQPSVLAALVRVNAGYNVDASKAMEQPKRVNVKPPQSLLKEVFPWLKTALIDAFRQNKNNEDVHAARRILQVLRELRVVLLQDVAFMMVVPSLADTVKNSTLFNHALFKSAGFLAFREDMSKAVAESEVKHIDSLCAKSLEWTSERKQKQPKGGPVRMNPTASRLPGSAIAIERPVSMADNLENGHKRQREPSIPVPAVTLHEQAPGSTELDMPTKRTRLVYDALASSSTGRIFSDISASTQPAKSPAEATTDAPAEAVSGEMAKMMDKMRSENEDLKAQLRRMEWALSQHKTEVRAWMSKIEKGIQGASVSVKRPLTPPPTSESVPQHYAGTAAPGYSEVDTPARPQHIQSSTRPSPALPQQLTVHDNQFRILPKPNGEGMRQVGLSSETHSSNTSYKRQLYPKSIHGSPAGALRPTNQETMAEYRPPEYRTTDYRAVDYRSADQHSSPRAQGYVPRATPQMDYTAPRYPPQYGGDTLPRQQEQPNGYNYSERSAYASPYNGVYPSKQTSP</sequence>
<feature type="compositionally biased region" description="Low complexity" evidence="2">
    <location>
        <begin position="924"/>
        <end position="934"/>
    </location>
</feature>
<organism evidence="4 5">
    <name type="scientific">Coemansia reversa (strain ATCC 12441 / NRRL 1564)</name>
    <dbReference type="NCBI Taxonomy" id="763665"/>
    <lineage>
        <taxon>Eukaryota</taxon>
        <taxon>Fungi</taxon>
        <taxon>Fungi incertae sedis</taxon>
        <taxon>Zoopagomycota</taxon>
        <taxon>Kickxellomycotina</taxon>
        <taxon>Kickxellomycetes</taxon>
        <taxon>Kickxellales</taxon>
        <taxon>Kickxellaceae</taxon>
        <taxon>Coemansia</taxon>
    </lineage>
</organism>
<feature type="compositionally biased region" description="Polar residues" evidence="2">
    <location>
        <begin position="1026"/>
        <end position="1038"/>
    </location>
</feature>
<dbReference type="Gene3D" id="1.10.443.20">
    <property type="entry name" value="Centromere DNA-binding protein complex CBF3 subunit, domain 2"/>
    <property type="match status" value="1"/>
</dbReference>
<feature type="region of interest" description="Disordered" evidence="2">
    <location>
        <begin position="304"/>
        <end position="327"/>
    </location>
</feature>
<feature type="region of interest" description="Disordered" evidence="2">
    <location>
        <begin position="914"/>
        <end position="934"/>
    </location>
</feature>
<dbReference type="OrthoDB" id="5527317at2759"/>
<keyword evidence="1" id="KW-0175">Coiled coil</keyword>
<dbReference type="EMBL" id="KZ303538">
    <property type="protein sequence ID" value="PIA13419.1"/>
    <property type="molecule type" value="Genomic_DNA"/>
</dbReference>
<gene>
    <name evidence="4" type="ORF">COEREDRAFT_89621</name>
</gene>
<evidence type="ECO:0000313" key="5">
    <source>
        <dbReference type="Proteomes" id="UP000242474"/>
    </source>
</evidence>
<feature type="region of interest" description="Disordered" evidence="2">
    <location>
        <begin position="279"/>
        <end position="298"/>
    </location>
</feature>
<keyword evidence="5" id="KW-1185">Reference proteome</keyword>
<protein>
    <recommendedName>
        <fullName evidence="3">Ndc10 domain-containing protein</fullName>
    </recommendedName>
</protein>
<feature type="compositionally biased region" description="Polar residues" evidence="2">
    <location>
        <begin position="309"/>
        <end position="321"/>
    </location>
</feature>
<accession>A0A2G5B313</accession>
<feature type="region of interest" description="Disordered" evidence="2">
    <location>
        <begin position="362"/>
        <end position="401"/>
    </location>
</feature>
<proteinExistence type="predicted"/>
<evidence type="ECO:0000256" key="2">
    <source>
        <dbReference type="SAM" id="MobiDB-lite"/>
    </source>
</evidence>
<evidence type="ECO:0000256" key="1">
    <source>
        <dbReference type="SAM" id="Coils"/>
    </source>
</evidence>
<feature type="compositionally biased region" description="Low complexity" evidence="2">
    <location>
        <begin position="287"/>
        <end position="298"/>
    </location>
</feature>
<feature type="region of interest" description="Disordered" evidence="2">
    <location>
        <begin position="1120"/>
        <end position="1189"/>
    </location>
</feature>
<feature type="region of interest" description="Disordered" evidence="2">
    <location>
        <begin position="821"/>
        <end position="840"/>
    </location>
</feature>
<feature type="domain" description="Ndc10" evidence="3">
    <location>
        <begin position="704"/>
        <end position="787"/>
    </location>
</feature>
<dbReference type="Pfam" id="PF16787">
    <property type="entry name" value="NDC10_II"/>
    <property type="match status" value="2"/>
</dbReference>
<reference evidence="4 5" key="1">
    <citation type="journal article" date="2015" name="Genome Biol. Evol.">
        <title>Phylogenomic analyses indicate that early fungi evolved digesting cell walls of algal ancestors of land plants.</title>
        <authorList>
            <person name="Chang Y."/>
            <person name="Wang S."/>
            <person name="Sekimoto S."/>
            <person name="Aerts A.L."/>
            <person name="Choi C."/>
            <person name="Clum A."/>
            <person name="LaButti K.M."/>
            <person name="Lindquist E.A."/>
            <person name="Yee Ngan C."/>
            <person name="Ohm R.A."/>
            <person name="Salamov A.A."/>
            <person name="Grigoriev I.V."/>
            <person name="Spatafora J.W."/>
            <person name="Berbee M.L."/>
        </authorList>
    </citation>
    <scope>NUCLEOTIDE SEQUENCE [LARGE SCALE GENOMIC DNA]</scope>
    <source>
        <strain evidence="4 5">NRRL 1564</strain>
    </source>
</reference>
<dbReference type="Proteomes" id="UP000242474">
    <property type="component" value="Unassembled WGS sequence"/>
</dbReference>
<feature type="region of interest" description="Disordered" evidence="2">
    <location>
        <begin position="1011"/>
        <end position="1038"/>
    </location>
</feature>
<evidence type="ECO:0000259" key="3">
    <source>
        <dbReference type="Pfam" id="PF16787"/>
    </source>
</evidence>
<evidence type="ECO:0000313" key="4">
    <source>
        <dbReference type="EMBL" id="PIA13419.1"/>
    </source>
</evidence>
<feature type="compositionally biased region" description="Polar residues" evidence="2">
    <location>
        <begin position="1157"/>
        <end position="1170"/>
    </location>
</feature>
<dbReference type="AlphaFoldDB" id="A0A2G5B313"/>
<dbReference type="GO" id="GO:0003677">
    <property type="term" value="F:DNA binding"/>
    <property type="evidence" value="ECO:0007669"/>
    <property type="project" value="InterPro"/>
</dbReference>
<dbReference type="InterPro" id="IPR038279">
    <property type="entry name" value="Ndc10_dom2_sf"/>
</dbReference>
<dbReference type="InterPro" id="IPR031872">
    <property type="entry name" value="NDC10_II"/>
</dbReference>
<name>A0A2G5B313_COERN</name>
<feature type="coiled-coil region" evidence="1">
    <location>
        <begin position="944"/>
        <end position="971"/>
    </location>
</feature>